<dbReference type="InterPro" id="IPR015500">
    <property type="entry name" value="Peptidase_S8_subtilisin-rel"/>
</dbReference>
<keyword evidence="2 5" id="KW-0645">Protease</keyword>
<keyword evidence="9" id="KW-1185">Reference proteome</keyword>
<dbReference type="OrthoDB" id="3797656at2759"/>
<evidence type="ECO:0000256" key="3">
    <source>
        <dbReference type="ARBA" id="ARBA00022801"/>
    </source>
</evidence>
<accession>A0A2K1QYA9</accession>
<evidence type="ECO:0000259" key="7">
    <source>
        <dbReference type="Pfam" id="PF24476"/>
    </source>
</evidence>
<proteinExistence type="inferred from homology"/>
<dbReference type="SUPFAM" id="SSF52743">
    <property type="entry name" value="Subtilisin-like"/>
    <property type="match status" value="1"/>
</dbReference>
<dbReference type="CDD" id="cd00306">
    <property type="entry name" value="Peptidases_S8_S53"/>
    <property type="match status" value="1"/>
</dbReference>
<dbReference type="Pfam" id="PF24476">
    <property type="entry name" value="DUF7580"/>
    <property type="match status" value="1"/>
</dbReference>
<protein>
    <submittedName>
        <fullName evidence="8">Uncharacterized protein</fullName>
    </submittedName>
</protein>
<feature type="domain" description="Peptidase S8/S53" evidence="6">
    <location>
        <begin position="740"/>
        <end position="950"/>
    </location>
</feature>
<feature type="active site" description="Charge relay system" evidence="5">
    <location>
        <position position="747"/>
    </location>
</feature>
<gene>
    <name evidence="8" type="ORF">CAC42_7947</name>
</gene>
<dbReference type="PANTHER" id="PTHR43806:SF11">
    <property type="entry name" value="CEREVISIN-RELATED"/>
    <property type="match status" value="1"/>
</dbReference>
<feature type="domain" description="DUF7580" evidence="7">
    <location>
        <begin position="307"/>
        <end position="666"/>
    </location>
</feature>
<dbReference type="PANTHER" id="PTHR43806">
    <property type="entry name" value="PEPTIDASE S8"/>
    <property type="match status" value="1"/>
</dbReference>
<dbReference type="InterPro" id="IPR000209">
    <property type="entry name" value="Peptidase_S8/S53_dom"/>
</dbReference>
<sequence>MAIATDAADRIVAVEAVRCREAFLAPLQTSSNELSEWTENTLADFNEWSASVGVLSRSSVSLDKRLENNQEARAVFIGLLVNLRHSLEAIHVRNHVAASTFTAIPGTGCDEGETLGELSPSLDRREMATVTHWDLATICSGKLAVAAITVSTARETTNIVNDKDLNAGRAFCLTRLAVALTKIHYLLQAPPDHLKAELVRRLPDLLDRLNYICTLHLRKSERLDPQYNALCLLCVEDLFLQTRPGKPLTIALKLFARNEKLANVIITCFDSLVSEPSRQQTSEATGRVAHGAPSCPGSEAFPWEMNDRLYEAICKESIWQSCQAREDHIHNARLRLREHCAEVDGAVTFDSAFSVPGVEPSSGMRWQQIRFLLNRPRGDKTTARVGRKVLFSGVPEDSSAQVSPSKSNTDDASYRLLDEDRFCDLICKDIGLGRFCLKLERNRLWQRTRIDGNIDQDISNSPSLSLRELASSSQRSTHRLALAYVLTRSIWQFYTSKWMDAWWSADRIHFMREKARFGEADSNEKINYSIPYLEFHDTRLAQYGAEESFDHIPHRYPRVLSLGVLLLQVCSQTPIDFDCGNCNTTEAMLNTFAWRGKQIVNDPGWPGLDFKNADIIERLKAVVRTCFEPETFEKPLRGQGETVVIDAEMRREILYHKVVWPLRCLLSDIGLLNEEGRFQDISSHRSALERDAVGENNGADDMVDKIDKKGLPALQWLNDACSTVTAQRLFRAYKDPSLKRIRIAVLDTGCDLTSAFFTPQRRARLKSWYDLVDTSTQSFVDGDGHGTHVVSLAMRMAQTADIYVARVAGKTEDLEAASGKVAEAIQWAGKHEVDIVVMSFGYPEPIPAIRRAIGSSRMLFFAAAANEGGNQTEMFPASYLNKVIPIRATDQTGDVWRFNPPVNPKRWVNFMTLGTDVPAAWPGTNELKCQTGTSIATPIAAGIAATILADARLMLKARGIEGKLTEQDEEQIQLLWTIEGMEAVLHQMSQQRKYSNKRCYLFPQGDIPFTEEERWNMYKTATKNL</sequence>
<evidence type="ECO:0000256" key="5">
    <source>
        <dbReference type="PROSITE-ProRule" id="PRU01240"/>
    </source>
</evidence>
<name>A0A2K1QYA9_9PEZI</name>
<dbReference type="InterPro" id="IPR056002">
    <property type="entry name" value="DUF7580"/>
</dbReference>
<organism evidence="8 9">
    <name type="scientific">Sphaceloma murrayae</name>
    <dbReference type="NCBI Taxonomy" id="2082308"/>
    <lineage>
        <taxon>Eukaryota</taxon>
        <taxon>Fungi</taxon>
        <taxon>Dikarya</taxon>
        <taxon>Ascomycota</taxon>
        <taxon>Pezizomycotina</taxon>
        <taxon>Dothideomycetes</taxon>
        <taxon>Dothideomycetidae</taxon>
        <taxon>Myriangiales</taxon>
        <taxon>Elsinoaceae</taxon>
        <taxon>Sphaceloma</taxon>
    </lineage>
</organism>
<dbReference type="InterPro" id="IPR036852">
    <property type="entry name" value="Peptidase_S8/S53_dom_sf"/>
</dbReference>
<dbReference type="InterPro" id="IPR050131">
    <property type="entry name" value="Peptidase_S8_subtilisin-like"/>
</dbReference>
<evidence type="ECO:0000256" key="2">
    <source>
        <dbReference type="ARBA" id="ARBA00022670"/>
    </source>
</evidence>
<comment type="caution">
    <text evidence="8">The sequence shown here is derived from an EMBL/GenBank/DDBJ whole genome shotgun (WGS) entry which is preliminary data.</text>
</comment>
<dbReference type="STRING" id="2082308.A0A2K1QYA9"/>
<dbReference type="Pfam" id="PF00082">
    <property type="entry name" value="Peptidase_S8"/>
    <property type="match status" value="1"/>
</dbReference>
<feature type="active site" description="Charge relay system" evidence="5">
    <location>
        <position position="934"/>
    </location>
</feature>
<evidence type="ECO:0000313" key="8">
    <source>
        <dbReference type="EMBL" id="PNS19980.1"/>
    </source>
</evidence>
<evidence type="ECO:0000256" key="4">
    <source>
        <dbReference type="ARBA" id="ARBA00022825"/>
    </source>
</evidence>
<keyword evidence="3 5" id="KW-0378">Hydrolase</keyword>
<dbReference type="AlphaFoldDB" id="A0A2K1QYA9"/>
<dbReference type="Gene3D" id="3.40.50.200">
    <property type="entry name" value="Peptidase S8/S53 domain"/>
    <property type="match status" value="1"/>
</dbReference>
<dbReference type="PROSITE" id="PS51892">
    <property type="entry name" value="SUBTILASE"/>
    <property type="match status" value="1"/>
</dbReference>
<dbReference type="EMBL" id="NKHZ01000029">
    <property type="protein sequence ID" value="PNS19980.1"/>
    <property type="molecule type" value="Genomic_DNA"/>
</dbReference>
<evidence type="ECO:0000259" key="6">
    <source>
        <dbReference type="Pfam" id="PF00082"/>
    </source>
</evidence>
<dbReference type="GO" id="GO:0006508">
    <property type="term" value="P:proteolysis"/>
    <property type="evidence" value="ECO:0007669"/>
    <property type="project" value="UniProtKB-KW"/>
</dbReference>
<dbReference type="GO" id="GO:0004252">
    <property type="term" value="F:serine-type endopeptidase activity"/>
    <property type="evidence" value="ECO:0007669"/>
    <property type="project" value="UniProtKB-UniRule"/>
</dbReference>
<evidence type="ECO:0000256" key="1">
    <source>
        <dbReference type="ARBA" id="ARBA00011073"/>
    </source>
</evidence>
<dbReference type="PRINTS" id="PR00723">
    <property type="entry name" value="SUBTILISIN"/>
</dbReference>
<dbReference type="Proteomes" id="UP000243797">
    <property type="component" value="Unassembled WGS sequence"/>
</dbReference>
<evidence type="ECO:0000313" key="9">
    <source>
        <dbReference type="Proteomes" id="UP000243797"/>
    </source>
</evidence>
<dbReference type="InterPro" id="IPR023828">
    <property type="entry name" value="Peptidase_S8_Ser-AS"/>
</dbReference>
<reference evidence="8 9" key="1">
    <citation type="submission" date="2017-06" db="EMBL/GenBank/DDBJ databases">
        <title>Draft genome sequence of a variant of Elsinoe murrayae.</title>
        <authorList>
            <person name="Cheng Q."/>
        </authorList>
    </citation>
    <scope>NUCLEOTIDE SEQUENCE [LARGE SCALE GENOMIC DNA]</scope>
    <source>
        <strain evidence="8 9">CQ-2017a</strain>
    </source>
</reference>
<comment type="similarity">
    <text evidence="1 5">Belongs to the peptidase S8 family.</text>
</comment>
<dbReference type="InParanoid" id="A0A2K1QYA9"/>
<dbReference type="PROSITE" id="PS00138">
    <property type="entry name" value="SUBTILASE_SER"/>
    <property type="match status" value="1"/>
</dbReference>
<feature type="active site" description="Charge relay system" evidence="5">
    <location>
        <position position="785"/>
    </location>
</feature>
<keyword evidence="4 5" id="KW-0720">Serine protease</keyword>